<evidence type="ECO:0000313" key="2">
    <source>
        <dbReference type="Proteomes" id="UP001626550"/>
    </source>
</evidence>
<organism evidence="1 2">
    <name type="scientific">Cichlidogyrus casuarinus</name>
    <dbReference type="NCBI Taxonomy" id="1844966"/>
    <lineage>
        <taxon>Eukaryota</taxon>
        <taxon>Metazoa</taxon>
        <taxon>Spiralia</taxon>
        <taxon>Lophotrochozoa</taxon>
        <taxon>Platyhelminthes</taxon>
        <taxon>Monogenea</taxon>
        <taxon>Monopisthocotylea</taxon>
        <taxon>Dactylogyridea</taxon>
        <taxon>Ancyrocephalidae</taxon>
        <taxon>Cichlidogyrus</taxon>
    </lineage>
</organism>
<dbReference type="Proteomes" id="UP001626550">
    <property type="component" value="Unassembled WGS sequence"/>
</dbReference>
<protein>
    <recommendedName>
        <fullName evidence="3">Transposase</fullName>
    </recommendedName>
</protein>
<evidence type="ECO:0000313" key="1">
    <source>
        <dbReference type="EMBL" id="KAL3311454.1"/>
    </source>
</evidence>
<keyword evidence="2" id="KW-1185">Reference proteome</keyword>
<name>A0ABD2PW05_9PLAT</name>
<proteinExistence type="predicted"/>
<comment type="caution">
    <text evidence="1">The sequence shown here is derived from an EMBL/GenBank/DDBJ whole genome shotgun (WGS) entry which is preliminary data.</text>
</comment>
<sequence>MIVKNSKPTVIPPAIADFGVQCMPDRKRRKTNLTLKERQDINNVKILQSTTSHQELASKYQVHRTTILRTLKRSEEVNKSLDSGLSSSRKLIVEPQVKELRVEKAVQELQNDSKIHGFPLSYRMIQSKAIEVSRDFSFNSSNGWAGCKAT</sequence>
<evidence type="ECO:0008006" key="3">
    <source>
        <dbReference type="Google" id="ProtNLM"/>
    </source>
</evidence>
<gene>
    <name evidence="1" type="ORF">Ciccas_009966</name>
</gene>
<dbReference type="AlphaFoldDB" id="A0ABD2PW05"/>
<dbReference type="EMBL" id="JBJKFK010002222">
    <property type="protein sequence ID" value="KAL3311454.1"/>
    <property type="molecule type" value="Genomic_DNA"/>
</dbReference>
<reference evidence="1 2" key="1">
    <citation type="submission" date="2024-11" db="EMBL/GenBank/DDBJ databases">
        <title>Adaptive evolution of stress response genes in parasites aligns with host niche diversity.</title>
        <authorList>
            <person name="Hahn C."/>
            <person name="Resl P."/>
        </authorList>
    </citation>
    <scope>NUCLEOTIDE SEQUENCE [LARGE SCALE GENOMIC DNA]</scope>
    <source>
        <strain evidence="1">EGGRZ-B1_66</strain>
        <tissue evidence="1">Body</tissue>
    </source>
</reference>
<accession>A0ABD2PW05</accession>